<evidence type="ECO:0008006" key="3">
    <source>
        <dbReference type="Google" id="ProtNLM"/>
    </source>
</evidence>
<dbReference type="EMBL" id="KZ826370">
    <property type="protein sequence ID" value="PYI04304.1"/>
    <property type="molecule type" value="Genomic_DNA"/>
</dbReference>
<dbReference type="OrthoDB" id="5422863at2759"/>
<reference evidence="1 2" key="1">
    <citation type="submission" date="2018-02" db="EMBL/GenBank/DDBJ databases">
        <title>The genomes of Aspergillus section Nigri reveals drivers in fungal speciation.</title>
        <authorList>
            <consortium name="DOE Joint Genome Institute"/>
            <person name="Vesth T.C."/>
            <person name="Nybo J."/>
            <person name="Theobald S."/>
            <person name="Brandl J."/>
            <person name="Frisvad J.C."/>
            <person name="Nielsen K.F."/>
            <person name="Lyhne E.K."/>
            <person name="Kogle M.E."/>
            <person name="Kuo A."/>
            <person name="Riley R."/>
            <person name="Clum A."/>
            <person name="Nolan M."/>
            <person name="Lipzen A."/>
            <person name="Salamov A."/>
            <person name="Henrissat B."/>
            <person name="Wiebenga A."/>
            <person name="De vries R.P."/>
            <person name="Grigoriev I.V."/>
            <person name="Mortensen U.H."/>
            <person name="Andersen M.R."/>
            <person name="Baker S.E."/>
        </authorList>
    </citation>
    <scope>NUCLEOTIDE SEQUENCE [LARGE SCALE GENOMIC DNA]</scope>
    <source>
        <strain evidence="1 2">CBS 121057</strain>
    </source>
</reference>
<dbReference type="AlphaFoldDB" id="A0A319EKN7"/>
<evidence type="ECO:0000313" key="1">
    <source>
        <dbReference type="EMBL" id="PYI04304.1"/>
    </source>
</evidence>
<protein>
    <recommendedName>
        <fullName evidence="3">UROD/MetE-like protein</fullName>
    </recommendedName>
</protein>
<sequence length="344" mass="38638">MDSKTPSVSGVLLVGSIPLPSNDDVFTNIPAALPGRLLSIPDGETGIRNLYTRWQVDRFPKEVVKPHLGGIEMPANHPGFTLESIKPTQYDTVAFDSYQRFLKFREQGIIPAGVRFQVSIPPPLNCVLGHTRPEFHTQMDPLYEQRMIESVQSLVRGIPAEDLAVQLDLCFDVTALEYDRGRLTNDYFKPWFSPVMEGIVERVQRVSALIPAEVPLGFHLCYGDLGHKHFIEPEDLGLLVELANNIDRQISPRPLNWLHMPVPKSRDDPAYFEPLKRLDVNKDARLYLGVVHANDEEGTRRRIKTALSVVPQFGVATECGMGRTPPEDLMSILEISKNVTEPVL</sequence>
<evidence type="ECO:0000313" key="2">
    <source>
        <dbReference type="Proteomes" id="UP000248423"/>
    </source>
</evidence>
<dbReference type="VEuPathDB" id="FungiDB:BO78DRAFT_431367"/>
<dbReference type="Proteomes" id="UP000248423">
    <property type="component" value="Unassembled WGS sequence"/>
</dbReference>
<dbReference type="SUPFAM" id="SSF51726">
    <property type="entry name" value="UROD/MetE-like"/>
    <property type="match status" value="1"/>
</dbReference>
<accession>A0A319EKN7</accession>
<dbReference type="Gene3D" id="3.20.20.210">
    <property type="match status" value="1"/>
</dbReference>
<organism evidence="1 2">
    <name type="scientific">Aspergillus sclerotiicarbonarius (strain CBS 121057 / IBT 28362)</name>
    <dbReference type="NCBI Taxonomy" id="1448318"/>
    <lineage>
        <taxon>Eukaryota</taxon>
        <taxon>Fungi</taxon>
        <taxon>Dikarya</taxon>
        <taxon>Ascomycota</taxon>
        <taxon>Pezizomycotina</taxon>
        <taxon>Eurotiomycetes</taxon>
        <taxon>Eurotiomycetidae</taxon>
        <taxon>Eurotiales</taxon>
        <taxon>Aspergillaceae</taxon>
        <taxon>Aspergillus</taxon>
        <taxon>Aspergillus subgen. Circumdati</taxon>
    </lineage>
</organism>
<gene>
    <name evidence="1" type="ORF">BO78DRAFT_431367</name>
</gene>
<proteinExistence type="predicted"/>
<keyword evidence="2" id="KW-1185">Reference proteome</keyword>
<dbReference type="InterPro" id="IPR038071">
    <property type="entry name" value="UROD/MetE-like_sf"/>
</dbReference>
<name>A0A319EKN7_ASPSB</name>